<comment type="caution">
    <text evidence="5">The sequence shown here is derived from an EMBL/GenBank/DDBJ whole genome shotgun (WGS) entry which is preliminary data.</text>
</comment>
<evidence type="ECO:0000256" key="2">
    <source>
        <dbReference type="ARBA" id="ARBA00023125"/>
    </source>
</evidence>
<dbReference type="SMART" id="SM00895">
    <property type="entry name" value="FCD"/>
    <property type="match status" value="1"/>
</dbReference>
<dbReference type="Pfam" id="PF07729">
    <property type="entry name" value="FCD"/>
    <property type="match status" value="1"/>
</dbReference>
<protein>
    <submittedName>
        <fullName evidence="5">FadR/GntR family transcriptional regulator</fullName>
    </submittedName>
</protein>
<dbReference type="SUPFAM" id="SSF46785">
    <property type="entry name" value="Winged helix' DNA-binding domain"/>
    <property type="match status" value="1"/>
</dbReference>
<evidence type="ECO:0000256" key="3">
    <source>
        <dbReference type="ARBA" id="ARBA00023163"/>
    </source>
</evidence>
<dbReference type="Proteomes" id="UP001595557">
    <property type="component" value="Unassembled WGS sequence"/>
</dbReference>
<keyword evidence="3" id="KW-0804">Transcription</keyword>
<dbReference type="SMART" id="SM00345">
    <property type="entry name" value="HTH_GNTR"/>
    <property type="match status" value="1"/>
</dbReference>
<dbReference type="InterPro" id="IPR000524">
    <property type="entry name" value="Tscrpt_reg_HTH_GntR"/>
</dbReference>
<accession>A0ABV7IDY2</accession>
<proteinExistence type="predicted"/>
<dbReference type="PANTHER" id="PTHR43537:SF24">
    <property type="entry name" value="GLUCONATE OPERON TRANSCRIPTIONAL REPRESSOR"/>
    <property type="match status" value="1"/>
</dbReference>
<keyword evidence="2" id="KW-0238">DNA-binding</keyword>
<gene>
    <name evidence="5" type="ORF">ACFOD7_01555</name>
</gene>
<organism evidence="5 6">
    <name type="scientific">Paracoccus fontiphilus</name>
    <dbReference type="NCBI Taxonomy" id="1815556"/>
    <lineage>
        <taxon>Bacteria</taxon>
        <taxon>Pseudomonadati</taxon>
        <taxon>Pseudomonadota</taxon>
        <taxon>Alphaproteobacteria</taxon>
        <taxon>Rhodobacterales</taxon>
        <taxon>Paracoccaceae</taxon>
        <taxon>Paracoccus</taxon>
    </lineage>
</organism>
<keyword evidence="6" id="KW-1185">Reference proteome</keyword>
<dbReference type="PROSITE" id="PS50949">
    <property type="entry name" value="HTH_GNTR"/>
    <property type="match status" value="1"/>
</dbReference>
<dbReference type="PRINTS" id="PR00035">
    <property type="entry name" value="HTHGNTR"/>
</dbReference>
<reference evidence="6" key="1">
    <citation type="journal article" date="2019" name="Int. J. Syst. Evol. Microbiol.">
        <title>The Global Catalogue of Microorganisms (GCM) 10K type strain sequencing project: providing services to taxonomists for standard genome sequencing and annotation.</title>
        <authorList>
            <consortium name="The Broad Institute Genomics Platform"/>
            <consortium name="The Broad Institute Genome Sequencing Center for Infectious Disease"/>
            <person name="Wu L."/>
            <person name="Ma J."/>
        </authorList>
    </citation>
    <scope>NUCLEOTIDE SEQUENCE [LARGE SCALE GENOMIC DNA]</scope>
    <source>
        <strain evidence="6">KCTC 52239</strain>
    </source>
</reference>
<evidence type="ECO:0000256" key="1">
    <source>
        <dbReference type="ARBA" id="ARBA00023015"/>
    </source>
</evidence>
<dbReference type="PANTHER" id="PTHR43537">
    <property type="entry name" value="TRANSCRIPTIONAL REGULATOR, GNTR FAMILY"/>
    <property type="match status" value="1"/>
</dbReference>
<sequence length="233" mass="25105">MSDVDAWLTGPAPLDRKSAAQQVFESLRDLIRSGRLSPGTRLPSEAQMAARYAVSRPVIREALRSLNALGLTRTRTGSGTFVLQAEGDLRFGGYSAADLAEARPCVEIPAAGWAARRRDDAELAGLLALCDRMDTEEDPEAWTQLDSDFHGLIARTSKNGVFAKLVGDMRDALRGQSGLLNLLGPRRSASNREHRAIVEAIARGSEADARAAMETHLRNVEATLAQIAADRAG</sequence>
<feature type="domain" description="HTH gntR-type" evidence="4">
    <location>
        <begin position="17"/>
        <end position="85"/>
    </location>
</feature>
<dbReference type="InterPro" id="IPR036390">
    <property type="entry name" value="WH_DNA-bd_sf"/>
</dbReference>
<dbReference type="InterPro" id="IPR008920">
    <property type="entry name" value="TF_FadR/GntR_C"/>
</dbReference>
<evidence type="ECO:0000259" key="4">
    <source>
        <dbReference type="PROSITE" id="PS50949"/>
    </source>
</evidence>
<dbReference type="CDD" id="cd07377">
    <property type="entry name" value="WHTH_GntR"/>
    <property type="match status" value="1"/>
</dbReference>
<name>A0ABV7IDY2_9RHOB</name>
<dbReference type="InterPro" id="IPR036388">
    <property type="entry name" value="WH-like_DNA-bd_sf"/>
</dbReference>
<evidence type="ECO:0000313" key="5">
    <source>
        <dbReference type="EMBL" id="MFC3166732.1"/>
    </source>
</evidence>
<dbReference type="Gene3D" id="1.10.10.10">
    <property type="entry name" value="Winged helix-like DNA-binding domain superfamily/Winged helix DNA-binding domain"/>
    <property type="match status" value="1"/>
</dbReference>
<dbReference type="Gene3D" id="1.20.120.530">
    <property type="entry name" value="GntR ligand-binding domain-like"/>
    <property type="match status" value="1"/>
</dbReference>
<evidence type="ECO:0000313" key="6">
    <source>
        <dbReference type="Proteomes" id="UP001595557"/>
    </source>
</evidence>
<keyword evidence="1" id="KW-0805">Transcription regulation</keyword>
<dbReference type="RefSeq" id="WP_207469588.1">
    <property type="nucleotide sequence ID" value="NZ_JAFNAW010000029.1"/>
</dbReference>
<dbReference type="Pfam" id="PF00392">
    <property type="entry name" value="GntR"/>
    <property type="match status" value="1"/>
</dbReference>
<dbReference type="InterPro" id="IPR011711">
    <property type="entry name" value="GntR_C"/>
</dbReference>
<dbReference type="EMBL" id="JBHRTE010000005">
    <property type="protein sequence ID" value="MFC3166732.1"/>
    <property type="molecule type" value="Genomic_DNA"/>
</dbReference>
<dbReference type="SUPFAM" id="SSF48008">
    <property type="entry name" value="GntR ligand-binding domain-like"/>
    <property type="match status" value="1"/>
</dbReference>